<dbReference type="Proteomes" id="UP000676336">
    <property type="component" value="Unassembled WGS sequence"/>
</dbReference>
<dbReference type="AlphaFoldDB" id="A0A8S2UZH0"/>
<reference evidence="1" key="1">
    <citation type="submission" date="2021-02" db="EMBL/GenBank/DDBJ databases">
        <authorList>
            <person name="Nowell W R."/>
        </authorList>
    </citation>
    <scope>NUCLEOTIDE SEQUENCE</scope>
</reference>
<dbReference type="EMBL" id="CAJOBI010050674">
    <property type="protein sequence ID" value="CAF4370335.1"/>
    <property type="molecule type" value="Genomic_DNA"/>
</dbReference>
<protein>
    <submittedName>
        <fullName evidence="1">Uncharacterized protein</fullName>
    </submittedName>
</protein>
<feature type="non-terminal residue" evidence="1">
    <location>
        <position position="1"/>
    </location>
</feature>
<accession>A0A8S2UZH0</accession>
<evidence type="ECO:0000313" key="2">
    <source>
        <dbReference type="Proteomes" id="UP000676336"/>
    </source>
</evidence>
<comment type="caution">
    <text evidence="1">The sequence shown here is derived from an EMBL/GenBank/DDBJ whole genome shotgun (WGS) entry which is preliminary data.</text>
</comment>
<name>A0A8S2UZH0_9BILA</name>
<proteinExistence type="predicted"/>
<sequence length="37" mass="4551">IHENNVRNRMNNNNNNVFHQIRPMLQPLNPPWPLMRM</sequence>
<gene>
    <name evidence="1" type="ORF">SMN809_LOCUS29108</name>
</gene>
<evidence type="ECO:0000313" key="1">
    <source>
        <dbReference type="EMBL" id="CAF4370335.1"/>
    </source>
</evidence>
<organism evidence="1 2">
    <name type="scientific">Rotaria magnacalcarata</name>
    <dbReference type="NCBI Taxonomy" id="392030"/>
    <lineage>
        <taxon>Eukaryota</taxon>
        <taxon>Metazoa</taxon>
        <taxon>Spiralia</taxon>
        <taxon>Gnathifera</taxon>
        <taxon>Rotifera</taxon>
        <taxon>Eurotatoria</taxon>
        <taxon>Bdelloidea</taxon>
        <taxon>Philodinida</taxon>
        <taxon>Philodinidae</taxon>
        <taxon>Rotaria</taxon>
    </lineage>
</organism>